<accession>A0A9P8IP03</accession>
<dbReference type="RefSeq" id="XP_044679479.1">
    <property type="nucleotide sequence ID" value="XM_044826562.1"/>
</dbReference>
<dbReference type="Proteomes" id="UP000827133">
    <property type="component" value="Unassembled WGS sequence"/>
</dbReference>
<dbReference type="GeneID" id="68316814"/>
<dbReference type="InterPro" id="IPR038883">
    <property type="entry name" value="AN11006-like"/>
</dbReference>
<dbReference type="PANTHER" id="PTHR42085">
    <property type="entry name" value="F-BOX DOMAIN-CONTAINING PROTEIN"/>
    <property type="match status" value="1"/>
</dbReference>
<organism evidence="2 3">
    <name type="scientific">Fusarium musae</name>
    <dbReference type="NCBI Taxonomy" id="1042133"/>
    <lineage>
        <taxon>Eukaryota</taxon>
        <taxon>Fungi</taxon>
        <taxon>Dikarya</taxon>
        <taxon>Ascomycota</taxon>
        <taxon>Pezizomycotina</taxon>
        <taxon>Sordariomycetes</taxon>
        <taxon>Hypocreomycetidae</taxon>
        <taxon>Hypocreales</taxon>
        <taxon>Nectriaceae</taxon>
        <taxon>Fusarium</taxon>
    </lineage>
</organism>
<reference evidence="2" key="1">
    <citation type="journal article" date="2021" name="Mol. Plant Microbe Interact.">
        <title>Telomere to telomere genome assembly of Fusarium musae F31, causal agent of crown rot disease of banana.</title>
        <authorList>
            <person name="Degradi L."/>
            <person name="Tava V."/>
            <person name="Kunova A."/>
            <person name="Cortesi P."/>
            <person name="Saracchi M."/>
            <person name="Pasquali M."/>
        </authorList>
    </citation>
    <scope>NUCLEOTIDE SEQUENCE</scope>
    <source>
        <strain evidence="2">F31</strain>
    </source>
</reference>
<name>A0A9P8IP03_9HYPO</name>
<evidence type="ECO:0000313" key="2">
    <source>
        <dbReference type="EMBL" id="KAG9500479.1"/>
    </source>
</evidence>
<sequence>MSTKRCFLRLPSELRLHIYRDYFQLDGGYVYDAKSDKLKTSDDQPIDLALMLTCRTIADETRGLPLSLNAVTFSTIYREDWRSLAGCFNVVTTYYRHLQADLVLHLAEVMTTEMYGQFALKYPEVANQLEALSRDHRLRYLDENSTNLSRVMAIESASGAKRARIEHWRGRHCCVVVQDILAHVNAALKWTNIGYSSFASIHRDQNNRGHPSNTWFGVESEVQDALSYCLRLIADKKPAQFATHLRAIFPHWTGPDIVQDFLNLRFDNWAIPSEREVKNAIRLLDIAGIWEFPDKWHYPPPPPAVDDLGEYPGDEFDSDYVSDDDQDDQDDQDDEDYEDNEGDMQVPSGLHCREKIRFSATASAIRFLKRIPGQRTGLKHLVLHEDFDSVNDPHTHARGLATLVKENPPLQIVRRVSMLDCVIGVSGSPNFLVQHLQRGERITVAPLFSLSRDIGYWIKDALVMKDVGIPAKSFTLHLEAGSRQDFCTDLLQRIVHRDVAWCRSYNLKLERGAFIHDERSSSDIPMMIMHGEDLEAIDELVNRTSGVLSADFNTGVALDAQALARQTEHIHGSNWISRWRLRLRDGSLSFAEERPPEQNYDRLDDIFEFQTDEGNAVINLQSCNRDA</sequence>
<dbReference type="PANTHER" id="PTHR42085:SF1">
    <property type="entry name" value="F-BOX DOMAIN-CONTAINING PROTEIN"/>
    <property type="match status" value="1"/>
</dbReference>
<gene>
    <name evidence="2" type="ORF">J7337_008958</name>
</gene>
<feature type="region of interest" description="Disordered" evidence="1">
    <location>
        <begin position="301"/>
        <end position="347"/>
    </location>
</feature>
<keyword evidence="3" id="KW-1185">Reference proteome</keyword>
<dbReference type="AlphaFoldDB" id="A0A9P8IP03"/>
<evidence type="ECO:0000313" key="3">
    <source>
        <dbReference type="Proteomes" id="UP000827133"/>
    </source>
</evidence>
<dbReference type="EMBL" id="JAHBCI010000006">
    <property type="protein sequence ID" value="KAG9500479.1"/>
    <property type="molecule type" value="Genomic_DNA"/>
</dbReference>
<dbReference type="KEGG" id="fmu:J7337_008958"/>
<evidence type="ECO:0000256" key="1">
    <source>
        <dbReference type="SAM" id="MobiDB-lite"/>
    </source>
</evidence>
<proteinExistence type="predicted"/>
<feature type="compositionally biased region" description="Acidic residues" evidence="1">
    <location>
        <begin position="307"/>
        <end position="342"/>
    </location>
</feature>
<protein>
    <submittedName>
        <fullName evidence="2">Uncharacterized protein</fullName>
    </submittedName>
</protein>
<comment type="caution">
    <text evidence="2">The sequence shown here is derived from an EMBL/GenBank/DDBJ whole genome shotgun (WGS) entry which is preliminary data.</text>
</comment>